<dbReference type="AlphaFoldDB" id="A0A8H6RZD7"/>
<keyword evidence="2" id="KW-1185">Reference proteome</keyword>
<proteinExistence type="predicted"/>
<organism evidence="1 2">
    <name type="scientific">Mycena indigotica</name>
    <dbReference type="NCBI Taxonomy" id="2126181"/>
    <lineage>
        <taxon>Eukaryota</taxon>
        <taxon>Fungi</taxon>
        <taxon>Dikarya</taxon>
        <taxon>Basidiomycota</taxon>
        <taxon>Agaricomycotina</taxon>
        <taxon>Agaricomycetes</taxon>
        <taxon>Agaricomycetidae</taxon>
        <taxon>Agaricales</taxon>
        <taxon>Marasmiineae</taxon>
        <taxon>Mycenaceae</taxon>
        <taxon>Mycena</taxon>
    </lineage>
</organism>
<gene>
    <name evidence="1" type="ORF">MIND_01379200</name>
</gene>
<dbReference type="EMBL" id="JACAZF010000017">
    <property type="protein sequence ID" value="KAF7289181.1"/>
    <property type="molecule type" value="Genomic_DNA"/>
</dbReference>
<accession>A0A8H6RZD7</accession>
<reference evidence="1" key="1">
    <citation type="submission" date="2020-05" db="EMBL/GenBank/DDBJ databases">
        <title>Mycena genomes resolve the evolution of fungal bioluminescence.</title>
        <authorList>
            <person name="Tsai I.J."/>
        </authorList>
    </citation>
    <scope>NUCLEOTIDE SEQUENCE</scope>
    <source>
        <strain evidence="1">171206Taipei</strain>
    </source>
</reference>
<sequence length="405" mass="45573">MRCFISISDSDSAASFPSLAHWHAYSFAATVPLFLKLAYLNILMALSGFGRPPPLKLYKPPPTRSIPGLFNPYDDSSVSITQWLEMLQTVGRIYYNRNPGPKLALNKPDEWLHNLQHCFVTRVGHMVQEPTDRYEEDVVLDFHYCDGTTAGKVKPNDKRTAILQVWPDQFQMDWISLFDTEVRVMISAVLPSGCSWSSRPVDTRMSRLQALNPFRSNTEGMCWTVRSMQNGLASASDRHPPHMHVTMLDCAVLAVTIQDLAAASGIKRLKHMNVWFATTFYLAFRALCADRGVAVPLPSEAEARDHAERLGRFRGIRLVDPATGSLFFGADEAEFAEICQPPENNKGTPERLAEYQSRYTQMKTAQPLMPDDQIAQILALFKEKLVGVENAIVRGMVDSHRLSRP</sequence>
<evidence type="ECO:0000313" key="1">
    <source>
        <dbReference type="EMBL" id="KAF7289181.1"/>
    </source>
</evidence>
<name>A0A8H6RZD7_9AGAR</name>
<comment type="caution">
    <text evidence="1">The sequence shown here is derived from an EMBL/GenBank/DDBJ whole genome shotgun (WGS) entry which is preliminary data.</text>
</comment>
<dbReference type="GeneID" id="59352727"/>
<dbReference type="Proteomes" id="UP000636479">
    <property type="component" value="Unassembled WGS sequence"/>
</dbReference>
<protein>
    <submittedName>
        <fullName evidence="1">Uncharacterized protein</fullName>
    </submittedName>
</protein>
<dbReference type="RefSeq" id="XP_037213212.1">
    <property type="nucleotide sequence ID" value="XM_037370211.1"/>
</dbReference>
<dbReference type="OrthoDB" id="2893144at2759"/>
<evidence type="ECO:0000313" key="2">
    <source>
        <dbReference type="Proteomes" id="UP000636479"/>
    </source>
</evidence>